<proteinExistence type="predicted"/>
<feature type="chain" id="PRO_5003748807" description="PEP-CTERM protein-sorting domain-containing protein" evidence="1">
    <location>
        <begin position="26"/>
        <end position="229"/>
    </location>
</feature>
<name>J2IF88_9ALTE</name>
<dbReference type="PATRIC" id="fig|1197174.4.peg.1670"/>
<protein>
    <recommendedName>
        <fullName evidence="4">PEP-CTERM protein-sorting domain-containing protein</fullName>
    </recommendedName>
</protein>
<gene>
    <name evidence="2" type="ORF">AEST_17080</name>
</gene>
<evidence type="ECO:0008006" key="4">
    <source>
        <dbReference type="Google" id="ProtNLM"/>
    </source>
</evidence>
<dbReference type="RefSeq" id="WP_008608433.1">
    <property type="nucleotide sequence ID" value="NZ_ALAB01000024.1"/>
</dbReference>
<dbReference type="EMBL" id="ALAB01000024">
    <property type="protein sequence ID" value="EJI85369.1"/>
    <property type="molecule type" value="Genomic_DNA"/>
</dbReference>
<organism evidence="2 3">
    <name type="scientific">Alishewanella aestuarii B11</name>
    <dbReference type="NCBI Taxonomy" id="1197174"/>
    <lineage>
        <taxon>Bacteria</taxon>
        <taxon>Pseudomonadati</taxon>
        <taxon>Pseudomonadota</taxon>
        <taxon>Gammaproteobacteria</taxon>
        <taxon>Alteromonadales</taxon>
        <taxon>Alteromonadaceae</taxon>
        <taxon>Alishewanella</taxon>
    </lineage>
</organism>
<evidence type="ECO:0000256" key="1">
    <source>
        <dbReference type="SAM" id="SignalP"/>
    </source>
</evidence>
<keyword evidence="3" id="KW-1185">Reference proteome</keyword>
<dbReference type="AlphaFoldDB" id="J2IF88"/>
<comment type="caution">
    <text evidence="2">The sequence shown here is derived from an EMBL/GenBank/DDBJ whole genome shotgun (WGS) entry which is preliminary data.</text>
</comment>
<sequence>MLRKNKYLSWVLCAGMTLFSYSASASIVELDFEGAGDFSNLLNFYNGGFDSAGNQGVNHGISFGSGAFTAVAADDGSSGFTNLPSGQTLLFFEGPASWLNFEAGFTDAFALHYSSAQVGQIMIFDGLAGTGNLLASLNISNQFDRLCAGDSYFCTWDFASISFSGIARSVSFAQATEWSAFDNLRFGVSSSQPGAPVPAPATLLLLASGLLLARQTRRQTPKKTTNPLA</sequence>
<evidence type="ECO:0000313" key="2">
    <source>
        <dbReference type="EMBL" id="EJI85369.1"/>
    </source>
</evidence>
<reference evidence="2 3" key="1">
    <citation type="journal article" date="2012" name="J. Bacteriol.">
        <title>Genome Sequence of Pectin-Degrading Alishewanella aestuarii Strain B11T, Isolated from Tidal Flat Sediment.</title>
        <authorList>
            <person name="Jung J."/>
            <person name="Choi S."/>
            <person name="Chun J."/>
            <person name="Park W."/>
        </authorList>
    </citation>
    <scope>NUCLEOTIDE SEQUENCE [LARGE SCALE GENOMIC DNA]</scope>
    <source>
        <strain evidence="2 3">B11</strain>
    </source>
</reference>
<dbReference type="Proteomes" id="UP000012043">
    <property type="component" value="Unassembled WGS sequence"/>
</dbReference>
<accession>J2IF88</accession>
<evidence type="ECO:0000313" key="3">
    <source>
        <dbReference type="Proteomes" id="UP000012043"/>
    </source>
</evidence>
<keyword evidence="1" id="KW-0732">Signal</keyword>
<feature type="signal peptide" evidence="1">
    <location>
        <begin position="1"/>
        <end position="25"/>
    </location>
</feature>